<dbReference type="Proteomes" id="UP000287866">
    <property type="component" value="Unassembled WGS sequence"/>
</dbReference>
<dbReference type="AlphaFoldDB" id="A0A8T6R7B9"/>
<organism evidence="1 2">
    <name type="scientific">Phycicoccus flavus</name>
    <dbReference type="NCBI Taxonomy" id="2502783"/>
    <lineage>
        <taxon>Bacteria</taxon>
        <taxon>Bacillati</taxon>
        <taxon>Actinomycetota</taxon>
        <taxon>Actinomycetes</taxon>
        <taxon>Micrococcales</taxon>
        <taxon>Intrasporangiaceae</taxon>
        <taxon>Phycicoccus</taxon>
    </lineage>
</organism>
<proteinExistence type="predicted"/>
<feature type="non-terminal residue" evidence="1">
    <location>
        <position position="1"/>
    </location>
</feature>
<evidence type="ECO:0000313" key="1">
    <source>
        <dbReference type="EMBL" id="NHA70358.1"/>
    </source>
</evidence>
<gene>
    <name evidence="1" type="ORF">EPD83_020255</name>
</gene>
<evidence type="ECO:0000313" key="2">
    <source>
        <dbReference type="Proteomes" id="UP000287866"/>
    </source>
</evidence>
<protein>
    <submittedName>
        <fullName evidence="1">Ubiquinone biosynthesis protein</fullName>
    </submittedName>
</protein>
<accession>A0A8T6R7B9</accession>
<keyword evidence="1" id="KW-0830">Ubiquinone</keyword>
<dbReference type="EMBL" id="SAYU02000144">
    <property type="protein sequence ID" value="NHA70358.1"/>
    <property type="molecule type" value="Genomic_DNA"/>
</dbReference>
<name>A0A8T6R7B9_9MICO</name>
<reference evidence="1" key="1">
    <citation type="submission" date="2020-03" db="EMBL/GenBank/DDBJ databases">
        <title>Phycicoccus flavus sp. nov., a novel endophytic actinobacterium isolated from branch of Kandelia candel.</title>
        <authorList>
            <person name="Tuo L."/>
        </authorList>
    </citation>
    <scope>NUCLEOTIDE SEQUENCE</scope>
    <source>
        <strain evidence="1">CMS6Z-2</strain>
    </source>
</reference>
<keyword evidence="2" id="KW-1185">Reference proteome</keyword>
<sequence length="40" mass="4485">CGLGGADIEAHPWRLLERDLRVTGSWSRWGGHVQVRVGTR</sequence>
<comment type="caution">
    <text evidence="1">The sequence shown here is derived from an EMBL/GenBank/DDBJ whole genome shotgun (WGS) entry which is preliminary data.</text>
</comment>